<feature type="region of interest" description="Disordered" evidence="6">
    <location>
        <begin position="416"/>
        <end position="443"/>
    </location>
</feature>
<dbReference type="InterPro" id="IPR050964">
    <property type="entry name" value="Striated_Muscle_Regulatory"/>
</dbReference>
<feature type="region of interest" description="Disordered" evidence="6">
    <location>
        <begin position="1"/>
        <end position="21"/>
    </location>
</feature>
<evidence type="ECO:0000313" key="9">
    <source>
        <dbReference type="Proteomes" id="UP001107558"/>
    </source>
</evidence>
<evidence type="ECO:0000256" key="1">
    <source>
        <dbReference type="ARBA" id="ARBA00004657"/>
    </source>
</evidence>
<evidence type="ECO:0000256" key="6">
    <source>
        <dbReference type="SAM" id="MobiDB-lite"/>
    </source>
</evidence>
<organism evidence="8 9">
    <name type="scientific">Polypedilum vanderplanki</name>
    <name type="common">Sleeping chironomid midge</name>
    <dbReference type="NCBI Taxonomy" id="319348"/>
    <lineage>
        <taxon>Eukaryota</taxon>
        <taxon>Metazoa</taxon>
        <taxon>Ecdysozoa</taxon>
        <taxon>Arthropoda</taxon>
        <taxon>Hexapoda</taxon>
        <taxon>Insecta</taxon>
        <taxon>Pterygota</taxon>
        <taxon>Neoptera</taxon>
        <taxon>Endopterygota</taxon>
        <taxon>Diptera</taxon>
        <taxon>Nematocera</taxon>
        <taxon>Chironomoidea</taxon>
        <taxon>Chironomidae</taxon>
        <taxon>Chironominae</taxon>
        <taxon>Polypedilum</taxon>
        <taxon>Polypedilum</taxon>
    </lineage>
</organism>
<dbReference type="Gene3D" id="2.60.40.10">
    <property type="entry name" value="Immunoglobulins"/>
    <property type="match status" value="12"/>
</dbReference>
<feature type="domain" description="Ig-like" evidence="7">
    <location>
        <begin position="1413"/>
        <end position="1501"/>
    </location>
</feature>
<accession>A0A9J6C3C4</accession>
<feature type="compositionally biased region" description="Basic and acidic residues" evidence="6">
    <location>
        <begin position="131"/>
        <end position="140"/>
    </location>
</feature>
<dbReference type="InterPro" id="IPR013098">
    <property type="entry name" value="Ig_I-set"/>
</dbReference>
<evidence type="ECO:0000313" key="8">
    <source>
        <dbReference type="EMBL" id="KAG5676323.1"/>
    </source>
</evidence>
<gene>
    <name evidence="8" type="ORF">PVAND_006168</name>
</gene>
<feature type="domain" description="Ig-like" evidence="7">
    <location>
        <begin position="1192"/>
        <end position="1276"/>
    </location>
</feature>
<dbReference type="FunFam" id="2.60.40.10:FF:000031">
    <property type="entry name" value="Myosin-binding protein C, slow type"/>
    <property type="match status" value="1"/>
</dbReference>
<proteinExistence type="inferred from homology"/>
<dbReference type="InterPro" id="IPR003599">
    <property type="entry name" value="Ig_sub"/>
</dbReference>
<evidence type="ECO:0000256" key="5">
    <source>
        <dbReference type="ARBA" id="ARBA00023319"/>
    </source>
</evidence>
<feature type="compositionally biased region" description="Basic and acidic residues" evidence="6">
    <location>
        <begin position="425"/>
        <end position="443"/>
    </location>
</feature>
<evidence type="ECO:0000256" key="4">
    <source>
        <dbReference type="ARBA" id="ARBA00023157"/>
    </source>
</evidence>
<feature type="compositionally biased region" description="Acidic residues" evidence="6">
    <location>
        <begin position="777"/>
        <end position="810"/>
    </location>
</feature>
<evidence type="ECO:0000256" key="3">
    <source>
        <dbReference type="ARBA" id="ARBA00022737"/>
    </source>
</evidence>
<dbReference type="InterPro" id="IPR007110">
    <property type="entry name" value="Ig-like_dom"/>
</dbReference>
<comment type="caution">
    <text evidence="8">The sequence shown here is derived from an EMBL/GenBank/DDBJ whole genome shotgun (WGS) entry which is preliminary data.</text>
</comment>
<dbReference type="PANTHER" id="PTHR13817:SF171">
    <property type="entry name" value="STRETCHIN-MLCK, ISOFORM U"/>
    <property type="match status" value="1"/>
</dbReference>
<feature type="domain" description="Ig-like" evidence="7">
    <location>
        <begin position="319"/>
        <end position="408"/>
    </location>
</feature>
<feature type="domain" description="Ig-like" evidence="7">
    <location>
        <begin position="459"/>
        <end position="556"/>
    </location>
</feature>
<feature type="domain" description="Ig-like" evidence="7">
    <location>
        <begin position="1897"/>
        <end position="1987"/>
    </location>
</feature>
<feature type="compositionally biased region" description="Basic and acidic residues" evidence="6">
    <location>
        <begin position="148"/>
        <end position="257"/>
    </location>
</feature>
<dbReference type="PROSITE" id="PS50835">
    <property type="entry name" value="IG_LIKE"/>
    <property type="match status" value="9"/>
</dbReference>
<dbReference type="Proteomes" id="UP001107558">
    <property type="component" value="Chromosome 2"/>
</dbReference>
<sequence>MVRERRGKKSKSKEAEEAPPVLETLQVPEEPAINRFFKREKSPFEVGDKKELQVASSNAIIDKACVMDISGGAAKVAAKVDEYINLLFTDYCALDQASCGDISKEIKIVVIEEDSEPTAIQPSANVEAEEEARKQAEEAAAKAAQEAEEARKRAEQEATERAAREEEERKAREEAERLAAEEAERKRKEEEEEAKKKAEEEEKRKKAEEEAKKKAEEEEKKKKEAEEKARKEAEEEEARKKAEEEAYDSDKDIIPPKEDDGIEWEAVEEEAPLVPDVLQELLEQREAEGAEATGDESEKEMTERDRDLEWQRQRQMMRPPLVISHLKSRAVPVGSIAKLTCNVTGPGIMVRWLKNGNPIEIKPEKYKFFNSEGLLSLEILNVEKSDAADYTCFVKNKNGETETVANVTVYENDIDRPTPPTFVSIKDRNKQPEPEPEPEKIEYDKWGDPIKKKKRKVRPLSLWAQREKFEWTVHLPKTHTVIEDRNARFICGVTGGGKIDIIWYKDGKKIRFEKQPRILDYTRNSTGCIGIECTTMKDAGVYTCKFVNTDSGEELSTSCQLIVVPRLKRTKELSKQIPPTFVRKLQYTYKPEENQLVVHCTILANPEPDIKWYVNKVPLHLCPLPRITIFTHPDDVHEHTIASLVILGPTYLDNGDYVIEVKNDAGFERRCLNIQFQTEEEYNEKYYQRYMEHKEHFKLHEFGPNEVRWEDVVPEVREFHRYVPEEEAKKVSTDGKVRKRRKKHRYVKKKVMTPWGEEKEVDVTDEDASSESYTAGESEEEKEEEEEEIEEEEQGWNVEGEVDDDEEEAPAETNENQPIEQTSAKEPTPPPKEPTPEIVKEATPEPIKEPTPPPKEPTPPAIQEEETKEDEEAAEIIEPLKKMSFQVPQFEIIEPTIDIYDPDYVRKQHENLEYPYIYRRPKFHITEYQLRKKFQFVNKLIDVELVKGKTLRLESFIACLGKVTPEWRFKGHVISSTVRRTIEYNPHRNLTAIEIENTRLQDSGVYSIVWYNDYTEPMIDSCRVNIILPKTAETFEHAPTFTRLLTDTYKEWTDELILDCHVRGVPKPKIQWFKNGIEVVPENQERYETKQDDDGNCSLIITHPIKNADRGRYVVKATNSVGEETCELRVWFRGKEDDDMAERAEYRRTQKMYKSRHVKPKDEDEWPGPLYHSKRLDKQKEYDHRYKLTWLSRIISTTIAQGSTLKLVAFVAGKYPQFDWYFNDIPLVHSRKYKQVVTNNGKGCLIVNNVQPSDSGTYKLIVKNYANSIDCEAKVTVYAYEYKNFEPPLFINTLSDTYDQVTNKLIIECNIKSSLNFSNHKIKWYKDDMEIRPSYISSGGIPTTYEQELDENSGRVKLIITYPMNTDCGLYRCCILDRNSQKVDEISHLVYKIFNPPPHVPFEELDLSEKRKPIVFDNYLSDIFTDEGGKSIRLNCKISQYNAQSEIKWYKNNEELPVEDYREKYRFTKSYNRLCLEILHPTLNDSGAYECRVKNQYNEISSKCNVYVNERIERQRTRTSTKDTSYIDIDSGAIMSGGVGEYYFNDSETSNKILLERSTREIAARIHRSNNLYDSTSTLERPIFATPISDRTITENSESVKFTCSLLSTDCDITWEKNGVPLKPSSKYTQTFADGLAILEIFDVNDDDAGKYSCVASNKFGETVTSAKLKVYSGFKPSVSMPPTVMRQMKESYNLHHDLLTLECRVRGTPKPHIQWMKDGDYIIPGDKYEQTELPDGTCKLVIKSPDPEEDSGTYTCEAECNGCSDSISHNVQYEGSVENQFNRIHRYYHRDPLKPYFKTGLVDANVPSGGSIALYVETQANCEAEWYRDRWVVDHKPPKRYIFNDGNGFFACVINAATMDESAKYTCKVTNPYGTSQSSSFVDIINPNQVGKGQKPPIFISRPQPEIKIRAGDPFSMSFRIQGEPKPRIQWFKGAKEITNASRTIKEVFNDYVRFSIKESKENDSGIYFIVARNKHGVDRGFCQVTVKQARTGKKDDKKNPVQETVETSDNATAPVDRCFIHEK</sequence>
<dbReference type="CDD" id="cd00096">
    <property type="entry name" value="Ig"/>
    <property type="match status" value="2"/>
</dbReference>
<keyword evidence="4" id="KW-1015">Disulfide bond</keyword>
<feature type="compositionally biased region" description="Pro residues" evidence="6">
    <location>
        <begin position="849"/>
        <end position="860"/>
    </location>
</feature>
<dbReference type="SMART" id="SM00408">
    <property type="entry name" value="IGc2"/>
    <property type="match status" value="9"/>
</dbReference>
<dbReference type="PANTHER" id="PTHR13817">
    <property type="entry name" value="TITIN"/>
    <property type="match status" value="1"/>
</dbReference>
<dbReference type="InterPro" id="IPR013783">
    <property type="entry name" value="Ig-like_fold"/>
</dbReference>
<comment type="subcellular location">
    <subcellularLocation>
        <location evidence="1">Cytoplasm</location>
        <location evidence="1">Myofibril</location>
    </subcellularLocation>
</comment>
<dbReference type="InterPro" id="IPR036179">
    <property type="entry name" value="Ig-like_dom_sf"/>
</dbReference>
<reference evidence="8" key="1">
    <citation type="submission" date="2021-03" db="EMBL/GenBank/DDBJ databases">
        <title>Chromosome level genome of the anhydrobiotic midge Polypedilum vanderplanki.</title>
        <authorList>
            <person name="Yoshida Y."/>
            <person name="Kikawada T."/>
            <person name="Gusev O."/>
        </authorList>
    </citation>
    <scope>NUCLEOTIDE SEQUENCE</scope>
    <source>
        <strain evidence="8">NIAS01</strain>
        <tissue evidence="8">Whole body or cell culture</tissue>
    </source>
</reference>
<dbReference type="FunFam" id="2.60.40.10:FF:000080">
    <property type="entry name" value="Myosin light chain kinase, smooth muscle"/>
    <property type="match status" value="1"/>
</dbReference>
<comment type="similarity">
    <text evidence="2">Belongs to the protein kinase superfamily. CAMK Ser/Thr protein kinase family.</text>
</comment>
<dbReference type="GO" id="GO:0030017">
    <property type="term" value="C:sarcomere"/>
    <property type="evidence" value="ECO:0007669"/>
    <property type="project" value="UniProtKB-ARBA"/>
</dbReference>
<feature type="domain" description="Ig-like" evidence="7">
    <location>
        <begin position="1287"/>
        <end position="1384"/>
    </location>
</feature>
<dbReference type="FunFam" id="2.60.40.10:FF:000107">
    <property type="entry name" value="Myosin, light chain kinase a"/>
    <property type="match status" value="2"/>
</dbReference>
<feature type="region of interest" description="Disordered" evidence="6">
    <location>
        <begin position="1991"/>
        <end position="2011"/>
    </location>
</feature>
<evidence type="ECO:0000256" key="2">
    <source>
        <dbReference type="ARBA" id="ARBA00006692"/>
    </source>
</evidence>
<dbReference type="EMBL" id="JADBJN010000002">
    <property type="protein sequence ID" value="KAG5676323.1"/>
    <property type="molecule type" value="Genomic_DNA"/>
</dbReference>
<feature type="region of interest" description="Disordered" evidence="6">
    <location>
        <begin position="117"/>
        <end position="257"/>
    </location>
</feature>
<keyword evidence="3" id="KW-0677">Repeat</keyword>
<dbReference type="Pfam" id="PF07679">
    <property type="entry name" value="I-set"/>
    <property type="match status" value="9"/>
</dbReference>
<keyword evidence="5" id="KW-0393">Immunoglobulin domain</keyword>
<feature type="region of interest" description="Disordered" evidence="6">
    <location>
        <begin position="757"/>
        <end position="872"/>
    </location>
</feature>
<protein>
    <recommendedName>
        <fullName evidence="7">Ig-like domain-containing protein</fullName>
    </recommendedName>
</protein>
<dbReference type="InterPro" id="IPR003598">
    <property type="entry name" value="Ig_sub2"/>
</dbReference>
<feature type="compositionally biased region" description="Acidic residues" evidence="6">
    <location>
        <begin position="863"/>
        <end position="872"/>
    </location>
</feature>
<feature type="domain" description="Ig-like" evidence="7">
    <location>
        <begin position="1677"/>
        <end position="1773"/>
    </location>
</feature>
<dbReference type="SMART" id="SM00409">
    <property type="entry name" value="IG"/>
    <property type="match status" value="12"/>
</dbReference>
<feature type="compositionally biased region" description="Basic residues" evidence="6">
    <location>
        <begin position="1"/>
        <end position="11"/>
    </location>
</feature>
<evidence type="ECO:0000259" key="7">
    <source>
        <dbReference type="PROSITE" id="PS50835"/>
    </source>
</evidence>
<feature type="region of interest" description="Disordered" evidence="6">
    <location>
        <begin position="286"/>
        <end position="306"/>
    </location>
</feature>
<dbReference type="OrthoDB" id="6070751at2759"/>
<keyword evidence="9" id="KW-1185">Reference proteome</keyword>
<dbReference type="FunFam" id="2.60.40.10:FF:000032">
    <property type="entry name" value="palladin isoform X1"/>
    <property type="match status" value="1"/>
</dbReference>
<dbReference type="SUPFAM" id="SSF48726">
    <property type="entry name" value="Immunoglobulin"/>
    <property type="match status" value="12"/>
</dbReference>
<feature type="domain" description="Ig-like" evidence="7">
    <location>
        <begin position="1582"/>
        <end position="1670"/>
    </location>
</feature>
<feature type="compositionally biased region" description="Basic and acidic residues" evidence="6">
    <location>
        <begin position="834"/>
        <end position="848"/>
    </location>
</feature>
<feature type="domain" description="Ig-like" evidence="7">
    <location>
        <begin position="1039"/>
        <end position="1129"/>
    </location>
</feature>
<name>A0A9J6C3C4_POLVA</name>